<dbReference type="Proteomes" id="UP001236270">
    <property type="component" value="Unassembled WGS sequence"/>
</dbReference>
<proteinExistence type="predicted"/>
<evidence type="ECO:0000256" key="1">
    <source>
        <dbReference type="SAM" id="SignalP"/>
    </source>
</evidence>
<reference evidence="2" key="1">
    <citation type="submission" date="2023-08" db="EMBL/GenBank/DDBJ databases">
        <title>WGS of pathogenic bacterial species, Los Angeles County Public Health Laboratories.</title>
        <authorList>
            <person name="Garrigues J.M."/>
            <person name="Green N.M."/>
        </authorList>
    </citation>
    <scope>NUCLEOTIDE SEQUENCE</scope>
    <source>
        <strain evidence="2">LACPHL-BACT-2023-00068</strain>
    </source>
</reference>
<feature type="signal peptide" evidence="1">
    <location>
        <begin position="1"/>
        <end position="18"/>
    </location>
</feature>
<dbReference type="AlphaFoldDB" id="A0AAW8HRF6"/>
<keyword evidence="1" id="KW-0732">Signal</keyword>
<name>A0AAW8HRF6_PLUGE</name>
<dbReference type="EMBL" id="JAVDNV010000014">
    <property type="protein sequence ID" value="MDQ2311078.1"/>
    <property type="molecule type" value="Genomic_DNA"/>
</dbReference>
<gene>
    <name evidence="2" type="ORF">RBJ30_18510</name>
</gene>
<protein>
    <recommendedName>
        <fullName evidence="4">DUF306 domain-containing protein</fullName>
    </recommendedName>
</protein>
<feature type="chain" id="PRO_5043981536" description="DUF306 domain-containing protein" evidence="1">
    <location>
        <begin position="19"/>
        <end position="253"/>
    </location>
</feature>
<comment type="caution">
    <text evidence="2">The sequence shown here is derived from an EMBL/GenBank/DDBJ whole genome shotgun (WGS) entry which is preliminary data.</text>
</comment>
<organism evidence="2 3">
    <name type="scientific">Pluralibacter gergoviae</name>
    <name type="common">Enterobacter gergoviae</name>
    <dbReference type="NCBI Taxonomy" id="61647"/>
    <lineage>
        <taxon>Bacteria</taxon>
        <taxon>Pseudomonadati</taxon>
        <taxon>Pseudomonadota</taxon>
        <taxon>Gammaproteobacteria</taxon>
        <taxon>Enterobacterales</taxon>
        <taxon>Enterobacteriaceae</taxon>
        <taxon>Pluralibacter</taxon>
    </lineage>
</organism>
<dbReference type="RefSeq" id="WP_306725736.1">
    <property type="nucleotide sequence ID" value="NZ_JAVDNV010000014.1"/>
</dbReference>
<evidence type="ECO:0008006" key="4">
    <source>
        <dbReference type="Google" id="ProtNLM"/>
    </source>
</evidence>
<sequence>MFKSLVFSLLFLTFSFRAVDAVAALSIESYNSQEKVSGVVNDKAIIGDLKNVLGKDYSTFIGNFDVFGEPHKTADGGLFIEGWLQDLYLENASAFVIYPDGTIYSAWVVPESNVIHYKSSVKGGVVNKDIKLWAARFKNMNFGSVDDKREENADTEYFSTKSFLIKLATVCPAGGYCNDATYHATRKSDGAAVTLKGTATREDCGRKQCPVISYKFKNGKTVYMLSKLDNSLVIIENNKVIMQQNGSWQRSEN</sequence>
<evidence type="ECO:0000313" key="2">
    <source>
        <dbReference type="EMBL" id="MDQ2311078.1"/>
    </source>
</evidence>
<evidence type="ECO:0000313" key="3">
    <source>
        <dbReference type="Proteomes" id="UP001236270"/>
    </source>
</evidence>
<accession>A0AAW8HRF6</accession>